<keyword evidence="2" id="KW-1185">Reference proteome</keyword>
<dbReference type="Proteomes" id="UP000410492">
    <property type="component" value="Unassembled WGS sequence"/>
</dbReference>
<sequence>SFPQLPNFIKLNGADCGDHTRYAAFDAKLLSTVSIQIYSC</sequence>
<accession>A0A653CYP2</accession>
<reference evidence="1 2" key="1">
    <citation type="submission" date="2019-01" db="EMBL/GenBank/DDBJ databases">
        <authorList>
            <person name="Sayadi A."/>
        </authorList>
    </citation>
    <scope>NUCLEOTIDE SEQUENCE [LARGE SCALE GENOMIC DNA]</scope>
</reference>
<gene>
    <name evidence="1" type="ORF">CALMAC_LOCUS12419</name>
</gene>
<feature type="non-terminal residue" evidence="1">
    <location>
        <position position="1"/>
    </location>
</feature>
<dbReference type="EMBL" id="CAACVG010009130">
    <property type="protein sequence ID" value="VEN52203.1"/>
    <property type="molecule type" value="Genomic_DNA"/>
</dbReference>
<organism evidence="1 2">
    <name type="scientific">Callosobruchus maculatus</name>
    <name type="common">Southern cowpea weevil</name>
    <name type="synonym">Pulse bruchid</name>
    <dbReference type="NCBI Taxonomy" id="64391"/>
    <lineage>
        <taxon>Eukaryota</taxon>
        <taxon>Metazoa</taxon>
        <taxon>Ecdysozoa</taxon>
        <taxon>Arthropoda</taxon>
        <taxon>Hexapoda</taxon>
        <taxon>Insecta</taxon>
        <taxon>Pterygota</taxon>
        <taxon>Neoptera</taxon>
        <taxon>Endopterygota</taxon>
        <taxon>Coleoptera</taxon>
        <taxon>Polyphaga</taxon>
        <taxon>Cucujiformia</taxon>
        <taxon>Chrysomeloidea</taxon>
        <taxon>Chrysomelidae</taxon>
        <taxon>Bruchinae</taxon>
        <taxon>Bruchini</taxon>
        <taxon>Callosobruchus</taxon>
    </lineage>
</organism>
<dbReference type="AlphaFoldDB" id="A0A653CYP2"/>
<name>A0A653CYP2_CALMS</name>
<evidence type="ECO:0000313" key="1">
    <source>
        <dbReference type="EMBL" id="VEN52203.1"/>
    </source>
</evidence>
<protein>
    <submittedName>
        <fullName evidence="1">Uncharacterized protein</fullName>
    </submittedName>
</protein>
<evidence type="ECO:0000313" key="2">
    <source>
        <dbReference type="Proteomes" id="UP000410492"/>
    </source>
</evidence>
<proteinExistence type="predicted"/>